<dbReference type="SMART" id="SM00344">
    <property type="entry name" value="HTH_ASNC"/>
    <property type="match status" value="1"/>
</dbReference>
<dbReference type="Pfam" id="PF01037">
    <property type="entry name" value="AsnC_trans_reg"/>
    <property type="match status" value="1"/>
</dbReference>
<sequence length="172" mass="19016">MKSTMKAINERSKKPDAGIAPLLDRIDRAILKILQRDASISNVALAEKVKLSAPACLRRVERLKEAGVIKGVVALLNSEALDAGMVVLIGVVLDRSTPESFAQFEAAAQKVSGCMEFHVVTGEFDYFMLLRTKDSQSFNRLHAEQLLYLPGVRQIRSFMGLRQVLSTTQIPM</sequence>
<dbReference type="Gene3D" id="3.30.70.920">
    <property type="match status" value="1"/>
</dbReference>
<dbReference type="GO" id="GO:0043200">
    <property type="term" value="P:response to amino acid"/>
    <property type="evidence" value="ECO:0007669"/>
    <property type="project" value="TreeGrafter"/>
</dbReference>
<dbReference type="Proteomes" id="UP000278332">
    <property type="component" value="Unassembled WGS sequence"/>
</dbReference>
<keyword evidence="1" id="KW-0805">Transcription regulation</keyword>
<evidence type="ECO:0000256" key="5">
    <source>
        <dbReference type="ARBA" id="ARBA00039227"/>
    </source>
</evidence>
<dbReference type="InterPro" id="IPR000485">
    <property type="entry name" value="AsnC-type_HTH_dom"/>
</dbReference>
<dbReference type="SUPFAM" id="SSF54909">
    <property type="entry name" value="Dimeric alpha+beta barrel"/>
    <property type="match status" value="1"/>
</dbReference>
<organism evidence="7 8">
    <name type="scientific">Pseudomonas cichorii</name>
    <dbReference type="NCBI Taxonomy" id="36746"/>
    <lineage>
        <taxon>Bacteria</taxon>
        <taxon>Pseudomonadati</taxon>
        <taxon>Pseudomonadota</taxon>
        <taxon>Gammaproteobacteria</taxon>
        <taxon>Pseudomonadales</taxon>
        <taxon>Pseudomonadaceae</taxon>
        <taxon>Pseudomonas</taxon>
    </lineage>
</organism>
<dbReference type="InterPro" id="IPR011008">
    <property type="entry name" value="Dimeric_a/b-barrel"/>
</dbReference>
<dbReference type="PRINTS" id="PR00033">
    <property type="entry name" value="HTHASNC"/>
</dbReference>
<accession>A0A3M4W7R9</accession>
<dbReference type="Gene3D" id="1.10.10.10">
    <property type="entry name" value="Winged helix-like DNA-binding domain superfamily/Winged helix DNA-binding domain"/>
    <property type="match status" value="1"/>
</dbReference>
<dbReference type="InterPro" id="IPR036390">
    <property type="entry name" value="WH_DNA-bd_sf"/>
</dbReference>
<keyword evidence="4" id="KW-0804">Transcription</keyword>
<keyword evidence="3" id="KW-0010">Activator</keyword>
<dbReference type="Pfam" id="PF13412">
    <property type="entry name" value="HTH_24"/>
    <property type="match status" value="1"/>
</dbReference>
<dbReference type="InterPro" id="IPR019888">
    <property type="entry name" value="Tscrpt_reg_AsnC-like"/>
</dbReference>
<dbReference type="InterPro" id="IPR036388">
    <property type="entry name" value="WH-like_DNA-bd_sf"/>
</dbReference>
<dbReference type="GO" id="GO:0005829">
    <property type="term" value="C:cytosol"/>
    <property type="evidence" value="ECO:0007669"/>
    <property type="project" value="TreeGrafter"/>
</dbReference>
<dbReference type="CDD" id="cd00090">
    <property type="entry name" value="HTH_ARSR"/>
    <property type="match status" value="1"/>
</dbReference>
<dbReference type="GO" id="GO:0006355">
    <property type="term" value="P:regulation of DNA-templated transcription"/>
    <property type="evidence" value="ECO:0007669"/>
    <property type="project" value="UniProtKB-ARBA"/>
</dbReference>
<protein>
    <recommendedName>
        <fullName evidence="5">Leucine-responsive regulatory protein</fullName>
    </recommendedName>
</protein>
<dbReference type="PANTHER" id="PTHR30154:SF0">
    <property type="entry name" value="LEUCINE-RESPONSIVE REGULATORY PROTEIN"/>
    <property type="match status" value="1"/>
</dbReference>
<name>A0A3M4W7R9_PSECI</name>
<reference evidence="7 8" key="1">
    <citation type="submission" date="2018-08" db="EMBL/GenBank/DDBJ databases">
        <title>Recombination of ecologically and evolutionarily significant loci maintains genetic cohesion in the Pseudomonas syringae species complex.</title>
        <authorList>
            <person name="Dillon M."/>
            <person name="Thakur S."/>
            <person name="Almeida R.N.D."/>
            <person name="Weir B.S."/>
            <person name="Guttman D.S."/>
        </authorList>
    </citation>
    <scope>NUCLEOTIDE SEQUENCE [LARGE SCALE GENOMIC DNA]</scope>
    <source>
        <strain evidence="7 8">ICMP 6917</strain>
    </source>
</reference>
<feature type="domain" description="HTH asnC-type" evidence="6">
    <location>
        <begin position="23"/>
        <end position="86"/>
    </location>
</feature>
<evidence type="ECO:0000313" key="7">
    <source>
        <dbReference type="EMBL" id="RMR60030.1"/>
    </source>
</evidence>
<dbReference type="AlphaFoldDB" id="A0A3M4W7R9"/>
<gene>
    <name evidence="7" type="ORF">ALP84_01396</name>
</gene>
<comment type="caution">
    <text evidence="7">The sequence shown here is derived from an EMBL/GenBank/DDBJ whole genome shotgun (WGS) entry which is preliminary data.</text>
</comment>
<evidence type="ECO:0000313" key="8">
    <source>
        <dbReference type="Proteomes" id="UP000278332"/>
    </source>
</evidence>
<dbReference type="SUPFAM" id="SSF46785">
    <property type="entry name" value="Winged helix' DNA-binding domain"/>
    <property type="match status" value="1"/>
</dbReference>
<dbReference type="InterPro" id="IPR011991">
    <property type="entry name" value="ArsR-like_HTH"/>
</dbReference>
<proteinExistence type="predicted"/>
<dbReference type="PROSITE" id="PS50956">
    <property type="entry name" value="HTH_ASNC_2"/>
    <property type="match status" value="1"/>
</dbReference>
<evidence type="ECO:0000259" key="6">
    <source>
        <dbReference type="PROSITE" id="PS50956"/>
    </source>
</evidence>
<keyword evidence="2" id="KW-0238">DNA-binding</keyword>
<dbReference type="GO" id="GO:0043565">
    <property type="term" value="F:sequence-specific DNA binding"/>
    <property type="evidence" value="ECO:0007669"/>
    <property type="project" value="InterPro"/>
</dbReference>
<dbReference type="PANTHER" id="PTHR30154">
    <property type="entry name" value="LEUCINE-RESPONSIVE REGULATORY PROTEIN"/>
    <property type="match status" value="1"/>
</dbReference>
<dbReference type="EMBL" id="RBRY01000052">
    <property type="protein sequence ID" value="RMR60030.1"/>
    <property type="molecule type" value="Genomic_DNA"/>
</dbReference>
<dbReference type="InterPro" id="IPR019887">
    <property type="entry name" value="Tscrpt_reg_AsnC/Lrp_C"/>
</dbReference>
<evidence type="ECO:0000256" key="1">
    <source>
        <dbReference type="ARBA" id="ARBA00023015"/>
    </source>
</evidence>
<evidence type="ECO:0000256" key="2">
    <source>
        <dbReference type="ARBA" id="ARBA00023125"/>
    </source>
</evidence>
<evidence type="ECO:0000256" key="3">
    <source>
        <dbReference type="ARBA" id="ARBA00023159"/>
    </source>
</evidence>
<evidence type="ECO:0000256" key="4">
    <source>
        <dbReference type="ARBA" id="ARBA00023163"/>
    </source>
</evidence>